<dbReference type="EMBL" id="VLJN01000012">
    <property type="protein sequence ID" value="TWG86782.1"/>
    <property type="molecule type" value="Genomic_DNA"/>
</dbReference>
<comment type="caution">
    <text evidence="1">The sequence shown here is derived from an EMBL/GenBank/DDBJ whole genome shotgun (WGS) entry which is preliminary data.</text>
</comment>
<evidence type="ECO:0000313" key="1">
    <source>
        <dbReference type="EMBL" id="TWG86782.1"/>
    </source>
</evidence>
<protein>
    <submittedName>
        <fullName evidence="1">Uncharacterized protein</fullName>
    </submittedName>
</protein>
<dbReference type="AlphaFoldDB" id="A0A562BNV4"/>
<proteinExistence type="predicted"/>
<accession>A0A562BNV4</accession>
<reference evidence="1 2" key="1">
    <citation type="submission" date="2019-07" db="EMBL/GenBank/DDBJ databases">
        <title>Genome sequencing of lignin-degrading bacterial isolates.</title>
        <authorList>
            <person name="Gladden J."/>
        </authorList>
    </citation>
    <scope>NUCLEOTIDE SEQUENCE [LARGE SCALE GENOMIC DNA]</scope>
    <source>
        <strain evidence="1 2">J11</strain>
    </source>
</reference>
<gene>
    <name evidence="1" type="ORF">L602_000200001830</name>
</gene>
<name>A0A562BNV4_9BURK</name>
<dbReference type="Proteomes" id="UP000318141">
    <property type="component" value="Unassembled WGS sequence"/>
</dbReference>
<organism evidence="1 2">
    <name type="scientific">Cupriavidus gilardii J11</name>
    <dbReference type="NCBI Taxonomy" id="936133"/>
    <lineage>
        <taxon>Bacteria</taxon>
        <taxon>Pseudomonadati</taxon>
        <taxon>Pseudomonadota</taxon>
        <taxon>Betaproteobacteria</taxon>
        <taxon>Burkholderiales</taxon>
        <taxon>Burkholderiaceae</taxon>
        <taxon>Cupriavidus</taxon>
    </lineage>
</organism>
<keyword evidence="2" id="KW-1185">Reference proteome</keyword>
<evidence type="ECO:0000313" key="2">
    <source>
        <dbReference type="Proteomes" id="UP000318141"/>
    </source>
</evidence>
<sequence>MTDVTESLHRALGSLPPDHVRDIMLGRQLSVNDSFQSDSLIPRHDLKLAYRDL</sequence>